<dbReference type="EMBL" id="JAUUCC010000024">
    <property type="protein sequence ID" value="MEE2051108.1"/>
    <property type="molecule type" value="Genomic_DNA"/>
</dbReference>
<dbReference type="InterPro" id="IPR007630">
    <property type="entry name" value="RNA_pol_sigma70_r4"/>
</dbReference>
<keyword evidence="3" id="KW-0238">DNA-binding</keyword>
<dbReference type="CDD" id="cd06171">
    <property type="entry name" value="Sigma70_r4"/>
    <property type="match status" value="1"/>
</dbReference>
<accession>A0ABU7KP86</accession>
<feature type="region of interest" description="Disordered" evidence="5">
    <location>
        <begin position="1"/>
        <end position="36"/>
    </location>
</feature>
<dbReference type="Pfam" id="PF04545">
    <property type="entry name" value="Sigma70_r4"/>
    <property type="match status" value="1"/>
</dbReference>
<keyword evidence="2" id="KW-0731">Sigma factor</keyword>
<dbReference type="InterPro" id="IPR000943">
    <property type="entry name" value="RNA_pol_sigma70"/>
</dbReference>
<dbReference type="InterPro" id="IPR014322">
    <property type="entry name" value="RNA_pol_sigma-B/F/G"/>
</dbReference>
<dbReference type="PANTHER" id="PTHR30385">
    <property type="entry name" value="SIGMA FACTOR F FLAGELLAR"/>
    <property type="match status" value="1"/>
</dbReference>
<protein>
    <submittedName>
        <fullName evidence="9">SigB/SigF/SigG family RNA polymerase sigma factor</fullName>
    </submittedName>
</protein>
<evidence type="ECO:0000256" key="4">
    <source>
        <dbReference type="ARBA" id="ARBA00023163"/>
    </source>
</evidence>
<name>A0ABU7KP86_9ACTN</name>
<dbReference type="PANTHER" id="PTHR30385:SF4">
    <property type="entry name" value="RNA POLYMERASE SIGMA-E FACTOR"/>
    <property type="match status" value="1"/>
</dbReference>
<dbReference type="NCBIfam" id="TIGR02980">
    <property type="entry name" value="SigBFG"/>
    <property type="match status" value="1"/>
</dbReference>
<evidence type="ECO:0000259" key="8">
    <source>
        <dbReference type="Pfam" id="PF04545"/>
    </source>
</evidence>
<dbReference type="RefSeq" id="WP_330158268.1">
    <property type="nucleotide sequence ID" value="NZ_BAAAJA010000011.1"/>
</dbReference>
<organism evidence="9 10">
    <name type="scientific">Nocardiopsis tropica</name>
    <dbReference type="NCBI Taxonomy" id="109330"/>
    <lineage>
        <taxon>Bacteria</taxon>
        <taxon>Bacillati</taxon>
        <taxon>Actinomycetota</taxon>
        <taxon>Actinomycetes</taxon>
        <taxon>Streptosporangiales</taxon>
        <taxon>Nocardiopsidaceae</taxon>
        <taxon>Nocardiopsis</taxon>
    </lineage>
</organism>
<feature type="domain" description="RNA polymerase sigma-70 region 4" evidence="8">
    <location>
        <begin position="228"/>
        <end position="277"/>
    </location>
</feature>
<dbReference type="InterPro" id="IPR007624">
    <property type="entry name" value="RNA_pol_sigma70_r3"/>
</dbReference>
<reference evidence="9 10" key="1">
    <citation type="submission" date="2023-07" db="EMBL/GenBank/DDBJ databases">
        <authorList>
            <person name="Girao M."/>
            <person name="Carvalho M.F."/>
        </authorList>
    </citation>
    <scope>NUCLEOTIDE SEQUENCE [LARGE SCALE GENOMIC DNA]</scope>
    <source>
        <strain evidence="9 10">66/93</strain>
    </source>
</reference>
<evidence type="ECO:0000259" key="7">
    <source>
        <dbReference type="Pfam" id="PF04542"/>
    </source>
</evidence>
<evidence type="ECO:0000256" key="2">
    <source>
        <dbReference type="ARBA" id="ARBA00023082"/>
    </source>
</evidence>
<evidence type="ECO:0000256" key="3">
    <source>
        <dbReference type="ARBA" id="ARBA00023125"/>
    </source>
</evidence>
<dbReference type="InterPro" id="IPR013324">
    <property type="entry name" value="RNA_pol_sigma_r3/r4-like"/>
</dbReference>
<proteinExistence type="predicted"/>
<feature type="domain" description="RNA polymerase sigma-70 region 3" evidence="6">
    <location>
        <begin position="138"/>
        <end position="206"/>
    </location>
</feature>
<dbReference type="Pfam" id="PF04542">
    <property type="entry name" value="Sigma70_r2"/>
    <property type="match status" value="1"/>
</dbReference>
<dbReference type="Gene3D" id="1.20.120.1810">
    <property type="match status" value="1"/>
</dbReference>
<dbReference type="Proteomes" id="UP001348641">
    <property type="component" value="Unassembled WGS sequence"/>
</dbReference>
<keyword evidence="4" id="KW-0804">Transcription</keyword>
<feature type="domain" description="RNA polymerase sigma-70 region 2" evidence="7">
    <location>
        <begin position="60"/>
        <end position="128"/>
    </location>
</feature>
<dbReference type="NCBIfam" id="TIGR02937">
    <property type="entry name" value="sigma70-ECF"/>
    <property type="match status" value="1"/>
</dbReference>
<dbReference type="InterPro" id="IPR014284">
    <property type="entry name" value="RNA_pol_sigma-70_dom"/>
</dbReference>
<dbReference type="PRINTS" id="PR00046">
    <property type="entry name" value="SIGMA70FCT"/>
</dbReference>
<dbReference type="SUPFAM" id="SSF88946">
    <property type="entry name" value="Sigma2 domain of RNA polymerase sigma factors"/>
    <property type="match status" value="1"/>
</dbReference>
<evidence type="ECO:0000313" key="10">
    <source>
        <dbReference type="Proteomes" id="UP001348641"/>
    </source>
</evidence>
<sequence length="285" mass="32154">MSVTDTDALPARSSSDNRPLIPAPRRPGPGEQDPGEALLRQLKALDEDDPRACTLRERVVSHYAPAMKRIAHRYGGRGEPVEDLYQTAMVGLCKAIRGFDPDRGVPFLGYLMPTASGEVKRHFRDHTWAMRVPRSAQENRIRLHQARQEMTQALGRTPTGDELASRLGMTREQLDEVRQVSDLYRALSLDAPDGSESDGEVTPSLEEHLGCEDHLLDLVVDREALKPALARLPERERHILMLRYFHDHTQTEIAERLGYSQMHISRLLRATLDQLRKDLGMDTAA</sequence>
<dbReference type="InterPro" id="IPR013325">
    <property type="entry name" value="RNA_pol_sigma_r2"/>
</dbReference>
<gene>
    <name evidence="9" type="ORF">Q8A49_11460</name>
</gene>
<dbReference type="Gene3D" id="1.20.140.160">
    <property type="match status" value="1"/>
</dbReference>
<keyword evidence="1" id="KW-0805">Transcription regulation</keyword>
<evidence type="ECO:0000256" key="5">
    <source>
        <dbReference type="SAM" id="MobiDB-lite"/>
    </source>
</evidence>
<comment type="caution">
    <text evidence="9">The sequence shown here is derived from an EMBL/GenBank/DDBJ whole genome shotgun (WGS) entry which is preliminary data.</text>
</comment>
<evidence type="ECO:0000256" key="1">
    <source>
        <dbReference type="ARBA" id="ARBA00023015"/>
    </source>
</evidence>
<dbReference type="SUPFAM" id="SSF88659">
    <property type="entry name" value="Sigma3 and sigma4 domains of RNA polymerase sigma factors"/>
    <property type="match status" value="2"/>
</dbReference>
<dbReference type="Pfam" id="PF04539">
    <property type="entry name" value="Sigma70_r3"/>
    <property type="match status" value="1"/>
</dbReference>
<evidence type="ECO:0000259" key="6">
    <source>
        <dbReference type="Pfam" id="PF04539"/>
    </source>
</evidence>
<dbReference type="InterPro" id="IPR007627">
    <property type="entry name" value="RNA_pol_sigma70_r2"/>
</dbReference>
<evidence type="ECO:0000313" key="9">
    <source>
        <dbReference type="EMBL" id="MEE2051108.1"/>
    </source>
</evidence>